<dbReference type="CDD" id="cd04301">
    <property type="entry name" value="NAT_SF"/>
    <property type="match status" value="1"/>
</dbReference>
<dbReference type="PANTHER" id="PTHR43877">
    <property type="entry name" value="AMINOALKYLPHOSPHONATE N-ACETYLTRANSFERASE-RELATED-RELATED"/>
    <property type="match status" value="1"/>
</dbReference>
<evidence type="ECO:0000313" key="5">
    <source>
        <dbReference type="Proteomes" id="UP001500888"/>
    </source>
</evidence>
<comment type="caution">
    <text evidence="4">The sequence shown here is derived from an EMBL/GenBank/DDBJ whole genome shotgun (WGS) entry which is preliminary data.</text>
</comment>
<dbReference type="EMBL" id="BAAAZR010000052">
    <property type="protein sequence ID" value="GAA3843134.1"/>
    <property type="molecule type" value="Genomic_DNA"/>
</dbReference>
<dbReference type="Pfam" id="PF00583">
    <property type="entry name" value="Acetyltransf_1"/>
    <property type="match status" value="1"/>
</dbReference>
<feature type="domain" description="N-acetyltransferase" evidence="3">
    <location>
        <begin position="4"/>
        <end position="145"/>
    </location>
</feature>
<dbReference type="InterPro" id="IPR016181">
    <property type="entry name" value="Acyl_CoA_acyltransferase"/>
</dbReference>
<accession>A0ABP7JEU3</accession>
<protein>
    <recommendedName>
        <fullName evidence="3">N-acetyltransferase domain-containing protein</fullName>
    </recommendedName>
</protein>
<dbReference type="Gene3D" id="3.40.630.30">
    <property type="match status" value="1"/>
</dbReference>
<evidence type="ECO:0000313" key="4">
    <source>
        <dbReference type="EMBL" id="GAA3843134.1"/>
    </source>
</evidence>
<keyword evidence="1" id="KW-0808">Transferase</keyword>
<name>A0ABP7JEU3_9ACTN</name>
<keyword evidence="5" id="KW-1185">Reference proteome</keyword>
<keyword evidence="2" id="KW-0012">Acyltransferase</keyword>
<reference evidence="5" key="1">
    <citation type="journal article" date="2019" name="Int. J. Syst. Evol. Microbiol.">
        <title>The Global Catalogue of Microorganisms (GCM) 10K type strain sequencing project: providing services to taxonomists for standard genome sequencing and annotation.</title>
        <authorList>
            <consortium name="The Broad Institute Genomics Platform"/>
            <consortium name="The Broad Institute Genome Sequencing Center for Infectious Disease"/>
            <person name="Wu L."/>
            <person name="Ma J."/>
        </authorList>
    </citation>
    <scope>NUCLEOTIDE SEQUENCE [LARGE SCALE GENOMIC DNA]</scope>
    <source>
        <strain evidence="5">JCM 16908</strain>
    </source>
</reference>
<evidence type="ECO:0000259" key="3">
    <source>
        <dbReference type="PROSITE" id="PS51186"/>
    </source>
</evidence>
<dbReference type="SUPFAM" id="SSF55729">
    <property type="entry name" value="Acyl-CoA N-acyltransferases (Nat)"/>
    <property type="match status" value="1"/>
</dbReference>
<evidence type="ECO:0000256" key="2">
    <source>
        <dbReference type="ARBA" id="ARBA00023315"/>
    </source>
</evidence>
<organism evidence="4 5">
    <name type="scientific">Sphaerisporangium flaviroseum</name>
    <dbReference type="NCBI Taxonomy" id="509199"/>
    <lineage>
        <taxon>Bacteria</taxon>
        <taxon>Bacillati</taxon>
        <taxon>Actinomycetota</taxon>
        <taxon>Actinomycetes</taxon>
        <taxon>Streptosporangiales</taxon>
        <taxon>Streptosporangiaceae</taxon>
        <taxon>Sphaerisporangium</taxon>
    </lineage>
</organism>
<dbReference type="InterPro" id="IPR050832">
    <property type="entry name" value="Bact_Acetyltransf"/>
</dbReference>
<sequence>MSGLHFEAVDDATLEEWRHVHNVIIPADPLSLEDVRERQQRFHLELGYAGDVLAGCSTVRPPTDDAGTATVIVRVLPEHRRQGIGGEFFQRELEHARAMGGKVIETVVLESNQDGLRFALSHGFVEIERYVLPGHAVPFIDLRLT</sequence>
<dbReference type="PROSITE" id="PS51186">
    <property type="entry name" value="GNAT"/>
    <property type="match status" value="1"/>
</dbReference>
<gene>
    <name evidence="4" type="ORF">GCM10022226_77640</name>
</gene>
<dbReference type="RefSeq" id="WP_344952570.1">
    <property type="nucleotide sequence ID" value="NZ_BAAAZR010000052.1"/>
</dbReference>
<dbReference type="InterPro" id="IPR000182">
    <property type="entry name" value="GNAT_dom"/>
</dbReference>
<proteinExistence type="predicted"/>
<evidence type="ECO:0000256" key="1">
    <source>
        <dbReference type="ARBA" id="ARBA00022679"/>
    </source>
</evidence>
<dbReference type="Proteomes" id="UP001500888">
    <property type="component" value="Unassembled WGS sequence"/>
</dbReference>